<dbReference type="InterPro" id="IPR040256">
    <property type="entry name" value="At4g02000-like"/>
</dbReference>
<evidence type="ECO:0000259" key="2">
    <source>
        <dbReference type="Pfam" id="PF14111"/>
    </source>
</evidence>
<protein>
    <recommendedName>
        <fullName evidence="6">DUF4283 domain-containing protein</fullName>
    </recommendedName>
</protein>
<dbReference type="InterPro" id="IPR025558">
    <property type="entry name" value="DUF4283"/>
</dbReference>
<dbReference type="Pfam" id="PF14392">
    <property type="entry name" value="zf-CCHC_4"/>
    <property type="match status" value="1"/>
</dbReference>
<name>A0AAV6LAZ9_9ERIC</name>
<evidence type="ECO:0000313" key="5">
    <source>
        <dbReference type="Proteomes" id="UP000823749"/>
    </source>
</evidence>
<organism evidence="4 5">
    <name type="scientific">Rhododendron griersonianum</name>
    <dbReference type="NCBI Taxonomy" id="479676"/>
    <lineage>
        <taxon>Eukaryota</taxon>
        <taxon>Viridiplantae</taxon>
        <taxon>Streptophyta</taxon>
        <taxon>Embryophyta</taxon>
        <taxon>Tracheophyta</taxon>
        <taxon>Spermatophyta</taxon>
        <taxon>Magnoliopsida</taxon>
        <taxon>eudicotyledons</taxon>
        <taxon>Gunneridae</taxon>
        <taxon>Pentapetalae</taxon>
        <taxon>asterids</taxon>
        <taxon>Ericales</taxon>
        <taxon>Ericaceae</taxon>
        <taxon>Ericoideae</taxon>
        <taxon>Rhodoreae</taxon>
        <taxon>Rhododendron</taxon>
    </lineage>
</organism>
<gene>
    <name evidence="4" type="ORF">RHGRI_004805</name>
</gene>
<sequence length="353" mass="40657">MNFSPHAHVPSQYPTHTRVGSEVFEPHLPSIHHKRECWFGCLIGRFVDYCQLSTDDIQVAITANWYLEVPVIVLQKASKFYIFQVESMADHDDLTRSGLWNINGALLLLRPWTPDVPLHRMDFSIVNIWVQISGAPLEYMTPTIAVRMGSLLGIVISVDCRTLSRENMEFMRVHVQIFINRPLIPRSYLRLESDALTWVQFNYERVFKVCYKCECVGHVQPHCLYSFDHVGAIILELLQEGQQFPHSSFWMQDDTPIFTPDLRAFTNTNLNCITHIEILWSKLEIRAIEIVNTMGLRTVSFLHHNLFPTSDEDDPFEPFEPKQLNDVTSNHSNTEPLGPETPPAEIETHAADD</sequence>
<evidence type="ECO:0000259" key="3">
    <source>
        <dbReference type="Pfam" id="PF14392"/>
    </source>
</evidence>
<dbReference type="PANTHER" id="PTHR31286:SF167">
    <property type="entry name" value="OS09G0268800 PROTEIN"/>
    <property type="match status" value="1"/>
</dbReference>
<evidence type="ECO:0000313" key="4">
    <source>
        <dbReference type="EMBL" id="KAG5561885.1"/>
    </source>
</evidence>
<proteinExistence type="predicted"/>
<feature type="compositionally biased region" description="Polar residues" evidence="1">
    <location>
        <begin position="325"/>
        <end position="335"/>
    </location>
</feature>
<dbReference type="InterPro" id="IPR025836">
    <property type="entry name" value="Zn_knuckle_CX2CX4HX4C"/>
</dbReference>
<evidence type="ECO:0008006" key="6">
    <source>
        <dbReference type="Google" id="ProtNLM"/>
    </source>
</evidence>
<dbReference type="AlphaFoldDB" id="A0AAV6LAZ9"/>
<accession>A0AAV6LAZ9</accession>
<comment type="caution">
    <text evidence="4">The sequence shown here is derived from an EMBL/GenBank/DDBJ whole genome shotgun (WGS) entry which is preliminary data.</text>
</comment>
<dbReference type="Proteomes" id="UP000823749">
    <property type="component" value="Chromosome 2"/>
</dbReference>
<keyword evidence="5" id="KW-1185">Reference proteome</keyword>
<feature type="domain" description="DUF4283" evidence="2">
    <location>
        <begin position="39"/>
        <end position="116"/>
    </location>
</feature>
<evidence type="ECO:0000256" key="1">
    <source>
        <dbReference type="SAM" id="MobiDB-lite"/>
    </source>
</evidence>
<feature type="region of interest" description="Disordered" evidence="1">
    <location>
        <begin position="312"/>
        <end position="353"/>
    </location>
</feature>
<dbReference type="PANTHER" id="PTHR31286">
    <property type="entry name" value="GLYCINE-RICH CELL WALL STRUCTURAL PROTEIN 1.8-LIKE"/>
    <property type="match status" value="1"/>
</dbReference>
<feature type="domain" description="Zinc knuckle CX2CX4HX4C" evidence="3">
    <location>
        <begin position="180"/>
        <end position="225"/>
    </location>
</feature>
<reference evidence="4" key="1">
    <citation type="submission" date="2020-08" db="EMBL/GenBank/DDBJ databases">
        <title>Plant Genome Project.</title>
        <authorList>
            <person name="Zhang R.-G."/>
        </authorList>
    </citation>
    <scope>NUCLEOTIDE SEQUENCE</scope>
    <source>
        <strain evidence="4">WSP0</strain>
        <tissue evidence="4">Leaf</tissue>
    </source>
</reference>
<dbReference type="Pfam" id="PF14111">
    <property type="entry name" value="DUF4283"/>
    <property type="match status" value="1"/>
</dbReference>
<dbReference type="EMBL" id="JACTNZ010000002">
    <property type="protein sequence ID" value="KAG5561885.1"/>
    <property type="molecule type" value="Genomic_DNA"/>
</dbReference>